<gene>
    <name evidence="11" type="ORF">AUF17_15580</name>
    <name evidence="9" type="ORF">P7D43_11055</name>
    <name evidence="10" type="ORF">P7D79_08630</name>
</gene>
<dbReference type="AlphaFoldDB" id="A0A2N8PZV9"/>
<feature type="transmembrane region" description="Helical" evidence="8">
    <location>
        <begin position="107"/>
        <end position="127"/>
    </location>
</feature>
<evidence type="ECO:0000256" key="5">
    <source>
        <dbReference type="ARBA" id="ARBA00022692"/>
    </source>
</evidence>
<protein>
    <submittedName>
        <fullName evidence="11">Iron ABC transporter permease</fullName>
    </submittedName>
    <submittedName>
        <fullName evidence="10">Iron chelate uptake ABC transporter family permease subunit</fullName>
    </submittedName>
</protein>
<feature type="transmembrane region" description="Helical" evidence="8">
    <location>
        <begin position="294"/>
        <end position="316"/>
    </location>
</feature>
<evidence type="ECO:0000256" key="6">
    <source>
        <dbReference type="ARBA" id="ARBA00022989"/>
    </source>
</evidence>
<dbReference type="EMBL" id="PDXQ01000001">
    <property type="protein sequence ID" value="TRZ35418.1"/>
    <property type="molecule type" value="Genomic_DNA"/>
</dbReference>
<dbReference type="CDD" id="cd06550">
    <property type="entry name" value="TM_ABC_iron-siderophores_like"/>
    <property type="match status" value="1"/>
</dbReference>
<dbReference type="EMBL" id="JARPWY010000018">
    <property type="protein sequence ID" value="MDT2514294.1"/>
    <property type="molecule type" value="Genomic_DNA"/>
</dbReference>
<dbReference type="GO" id="GO:0033214">
    <property type="term" value="P:siderophore-iron import into cell"/>
    <property type="evidence" value="ECO:0007669"/>
    <property type="project" value="TreeGrafter"/>
</dbReference>
<comment type="caution">
    <text evidence="10">The sequence shown here is derived from an EMBL/GenBank/DDBJ whole genome shotgun (WGS) entry which is preliminary data.</text>
</comment>
<feature type="transmembrane region" description="Helical" evidence="8">
    <location>
        <begin position="224"/>
        <end position="256"/>
    </location>
</feature>
<evidence type="ECO:0000256" key="4">
    <source>
        <dbReference type="ARBA" id="ARBA00022475"/>
    </source>
</evidence>
<dbReference type="Pfam" id="PF01032">
    <property type="entry name" value="FecCD"/>
    <property type="match status" value="1"/>
</dbReference>
<evidence type="ECO:0000313" key="11">
    <source>
        <dbReference type="EMBL" id="TRZ35418.1"/>
    </source>
</evidence>
<dbReference type="EMBL" id="JARPWH010000035">
    <property type="protein sequence ID" value="MDT2402915.1"/>
    <property type="molecule type" value="Genomic_DNA"/>
</dbReference>
<dbReference type="GO" id="GO:0005886">
    <property type="term" value="C:plasma membrane"/>
    <property type="evidence" value="ECO:0007669"/>
    <property type="project" value="UniProtKB-SubCell"/>
</dbReference>
<feature type="transmembrane region" description="Helical" evidence="8">
    <location>
        <begin position="12"/>
        <end position="35"/>
    </location>
</feature>
<dbReference type="PANTHER" id="PTHR30472">
    <property type="entry name" value="FERRIC ENTEROBACTIN TRANSPORT SYSTEM PERMEASE PROTEIN"/>
    <property type="match status" value="1"/>
</dbReference>
<evidence type="ECO:0000313" key="10">
    <source>
        <dbReference type="EMBL" id="MDT2514294.1"/>
    </source>
</evidence>
<dbReference type="GeneID" id="69569400"/>
<dbReference type="Gene3D" id="1.10.3470.10">
    <property type="entry name" value="ABC transporter involved in vitamin B12 uptake, BtuC"/>
    <property type="match status" value="1"/>
</dbReference>
<evidence type="ECO:0000256" key="2">
    <source>
        <dbReference type="ARBA" id="ARBA00007935"/>
    </source>
</evidence>
<feature type="transmembrane region" description="Helical" evidence="8">
    <location>
        <begin position="47"/>
        <end position="66"/>
    </location>
</feature>
<dbReference type="Proteomes" id="UP000316316">
    <property type="component" value="Unassembled WGS sequence"/>
</dbReference>
<feature type="transmembrane region" description="Helical" evidence="8">
    <location>
        <begin position="133"/>
        <end position="159"/>
    </location>
</feature>
<keyword evidence="5 8" id="KW-0812">Transmembrane</keyword>
<evidence type="ECO:0000313" key="9">
    <source>
        <dbReference type="EMBL" id="MDT2402915.1"/>
    </source>
</evidence>
<organism evidence="10 12">
    <name type="scientific">Enterococcus avium</name>
    <name type="common">Streptococcus avium</name>
    <dbReference type="NCBI Taxonomy" id="33945"/>
    <lineage>
        <taxon>Bacteria</taxon>
        <taxon>Bacillati</taxon>
        <taxon>Bacillota</taxon>
        <taxon>Bacilli</taxon>
        <taxon>Lactobacillales</taxon>
        <taxon>Enterococcaceae</taxon>
        <taxon>Enterococcus</taxon>
    </lineage>
</organism>
<sequence>MKFSLPKKELLLAGLTVLALLLCGLYLTYNTYGNFQFAWMLRGKKVAAFLLVALATGIATVSFQTLTQNQFLTPNILGLDSLYVLIQTLLFFFVGGVNMLSQEQTSTFLISIFLMALLSLLLANVLLKQQQNNLFILLMLGMILGTLFSSTSNFLQVIMDPNEYDLLQGRLFASFSNINTTHLGLAAGIILLGSLVLLAANRYLDVLHLGDDQATNLGIPLKKFQILILFLVSLLTGTATALVGPITFLGFIVANISYQLMPTYRHSYLFPTAVLLGIIFLVGSQFLVEQVFQLKTTVSVVTQFVGGLYFIGKIIYERRRQR</sequence>
<dbReference type="InterPro" id="IPR000522">
    <property type="entry name" value="ABC_transptr_permease_BtuC"/>
</dbReference>
<keyword evidence="6 8" id="KW-1133">Transmembrane helix</keyword>
<dbReference type="SUPFAM" id="SSF81345">
    <property type="entry name" value="ABC transporter involved in vitamin B12 uptake, BtuC"/>
    <property type="match status" value="1"/>
</dbReference>
<evidence type="ECO:0000256" key="8">
    <source>
        <dbReference type="SAM" id="Phobius"/>
    </source>
</evidence>
<reference evidence="11" key="1">
    <citation type="submission" date="2017-10" db="EMBL/GenBank/DDBJ databases">
        <title>FDA dAtabase for Regulatory Grade micrObial Sequences (FDA-ARGOS): Supporting development and validation of Infectious Disease Dx tests.</title>
        <authorList>
            <person name="Campos J."/>
            <person name="Goldberg B."/>
            <person name="Tallon L.J."/>
            <person name="Sadzewicz L."/>
            <person name="Sengamalay N."/>
            <person name="Ott S."/>
            <person name="Godinez A."/>
            <person name="Nagaraj S."/>
            <person name="Vyas G."/>
            <person name="Aluvathingal J."/>
            <person name="Nadendla S."/>
            <person name="Geyer C."/>
            <person name="Nandy P."/>
            <person name="Hobson J."/>
            <person name="Sichtig H."/>
        </authorList>
    </citation>
    <scope>NUCLEOTIDE SEQUENCE [LARGE SCALE GENOMIC DNA]</scope>
    <source>
        <strain evidence="11">FDAARGOS_185</strain>
    </source>
</reference>
<dbReference type="Proteomes" id="UP001260773">
    <property type="component" value="Unassembled WGS sequence"/>
</dbReference>
<dbReference type="InterPro" id="IPR037294">
    <property type="entry name" value="ABC_BtuC-like"/>
</dbReference>
<keyword evidence="7 8" id="KW-0472">Membrane</keyword>
<name>A0A2N8PZV9_ENTAV</name>
<evidence type="ECO:0000256" key="3">
    <source>
        <dbReference type="ARBA" id="ARBA00022448"/>
    </source>
</evidence>
<comment type="similarity">
    <text evidence="2">Belongs to the binding-protein-dependent transport system permease family. FecCD subfamily.</text>
</comment>
<accession>A0A2N8PZV9</accession>
<dbReference type="PANTHER" id="PTHR30472:SF19">
    <property type="entry name" value="PETROBACTIN IMPORT SYSTEM PERMEASE PROTEIN YCLO"/>
    <property type="match status" value="1"/>
</dbReference>
<feature type="transmembrane region" description="Helical" evidence="8">
    <location>
        <begin position="81"/>
        <end position="100"/>
    </location>
</feature>
<feature type="transmembrane region" description="Helical" evidence="8">
    <location>
        <begin position="268"/>
        <end position="288"/>
    </location>
</feature>
<evidence type="ECO:0000256" key="7">
    <source>
        <dbReference type="ARBA" id="ARBA00023136"/>
    </source>
</evidence>
<evidence type="ECO:0000256" key="1">
    <source>
        <dbReference type="ARBA" id="ARBA00004651"/>
    </source>
</evidence>
<dbReference type="Proteomes" id="UP001264335">
    <property type="component" value="Unassembled WGS sequence"/>
</dbReference>
<keyword evidence="3" id="KW-0813">Transport</keyword>
<dbReference type="RefSeq" id="WP_016179386.1">
    <property type="nucleotide sequence ID" value="NZ_CAAKOH010000090.1"/>
</dbReference>
<reference evidence="10 12" key="2">
    <citation type="submission" date="2023-03" db="EMBL/GenBank/DDBJ databases">
        <authorList>
            <person name="Shen W."/>
            <person name="Cai J."/>
        </authorList>
    </citation>
    <scope>NUCLEOTIDE SEQUENCE [LARGE SCALE GENOMIC DNA]</scope>
    <source>
        <strain evidence="9">P33-2</strain>
        <strain evidence="10 12">Y2</strain>
    </source>
</reference>
<keyword evidence="4" id="KW-1003">Cell membrane</keyword>
<proteinExistence type="inferred from homology"/>
<dbReference type="GO" id="GO:0022857">
    <property type="term" value="F:transmembrane transporter activity"/>
    <property type="evidence" value="ECO:0007669"/>
    <property type="project" value="InterPro"/>
</dbReference>
<comment type="subcellular location">
    <subcellularLocation>
        <location evidence="1">Cell membrane</location>
        <topology evidence="1">Multi-pass membrane protein</topology>
    </subcellularLocation>
</comment>
<evidence type="ECO:0000313" key="12">
    <source>
        <dbReference type="Proteomes" id="UP001264335"/>
    </source>
</evidence>
<feature type="transmembrane region" description="Helical" evidence="8">
    <location>
        <begin position="180"/>
        <end position="204"/>
    </location>
</feature>